<organism evidence="2 3">
    <name type="scientific">Cicer arietinum</name>
    <name type="common">Chickpea</name>
    <name type="synonym">Garbanzo</name>
    <dbReference type="NCBI Taxonomy" id="3827"/>
    <lineage>
        <taxon>Eukaryota</taxon>
        <taxon>Viridiplantae</taxon>
        <taxon>Streptophyta</taxon>
        <taxon>Embryophyta</taxon>
        <taxon>Tracheophyta</taxon>
        <taxon>Spermatophyta</taxon>
        <taxon>Magnoliopsida</taxon>
        <taxon>eudicotyledons</taxon>
        <taxon>Gunneridae</taxon>
        <taxon>Pentapetalae</taxon>
        <taxon>rosids</taxon>
        <taxon>fabids</taxon>
        <taxon>Fabales</taxon>
        <taxon>Fabaceae</taxon>
        <taxon>Papilionoideae</taxon>
        <taxon>50 kb inversion clade</taxon>
        <taxon>NPAAA clade</taxon>
        <taxon>Hologalegina</taxon>
        <taxon>IRL clade</taxon>
        <taxon>Cicereae</taxon>
        <taxon>Cicer</taxon>
    </lineage>
</organism>
<dbReference type="RefSeq" id="XP_004501126.1">
    <property type="nucleotide sequence ID" value="XM_004501069.2"/>
</dbReference>
<dbReference type="Proteomes" id="UP000087171">
    <property type="component" value="Chromosome Ca5"/>
</dbReference>
<name>A0A1S2YA77_CICAR</name>
<feature type="region of interest" description="Disordered" evidence="1">
    <location>
        <begin position="173"/>
        <end position="201"/>
    </location>
</feature>
<gene>
    <name evidence="3" type="primary">LOC101511994</name>
</gene>
<dbReference type="PaxDb" id="3827-XP_004501126.1"/>
<dbReference type="PANTHER" id="PTHR33472">
    <property type="entry name" value="OS01G0106600 PROTEIN"/>
    <property type="match status" value="1"/>
</dbReference>
<dbReference type="STRING" id="3827.A0A1S2YA77"/>
<evidence type="ECO:0000313" key="2">
    <source>
        <dbReference type="Proteomes" id="UP000087171"/>
    </source>
</evidence>
<proteinExistence type="predicted"/>
<feature type="region of interest" description="Disordered" evidence="1">
    <location>
        <begin position="1"/>
        <end position="71"/>
    </location>
</feature>
<feature type="compositionally biased region" description="Low complexity" evidence="1">
    <location>
        <begin position="24"/>
        <end position="34"/>
    </location>
</feature>
<dbReference type="PANTHER" id="PTHR33472:SF24">
    <property type="entry name" value="VEGETATIVE CELL WALL PROTEIN GP1-LIKE"/>
    <property type="match status" value="1"/>
</dbReference>
<keyword evidence="2" id="KW-1185">Reference proteome</keyword>
<feature type="region of interest" description="Disordered" evidence="1">
    <location>
        <begin position="106"/>
        <end position="141"/>
    </location>
</feature>
<sequence length="246" mass="27312">MVGQKKHQFHFRIPWISGFSSTGSQSHPKSKSPSPKAPPTRISEPQTSLESKMMFATSTSNPSENNTMKDDETNFVNKVATVNPTTQVPMDDKKVSVVTLAGENRGATMHVADSQSQSTKKKGSIHKIHRTNEKEEKEEGGKAYVNSNIQSMNNSFMLQGSLTGRDPGVRVILPQKHEPEVKRGLENRGNEGSNVSRVEKLPYRPTVRRRCLRGLMVEPSDSDPDKPRRHGCKFSCGDVKKDNGIL</sequence>
<feature type="compositionally biased region" description="Basic residues" evidence="1">
    <location>
        <begin position="1"/>
        <end position="10"/>
    </location>
</feature>
<dbReference type="AlphaFoldDB" id="A0A1S2YA77"/>
<evidence type="ECO:0000256" key="1">
    <source>
        <dbReference type="SAM" id="MobiDB-lite"/>
    </source>
</evidence>
<dbReference type="GeneID" id="101511994"/>
<reference evidence="2" key="1">
    <citation type="journal article" date="2013" name="Nat. Biotechnol.">
        <title>Draft genome sequence of chickpea (Cicer arietinum) provides a resource for trait improvement.</title>
        <authorList>
            <person name="Varshney R.K."/>
            <person name="Song C."/>
            <person name="Saxena R.K."/>
            <person name="Azam S."/>
            <person name="Yu S."/>
            <person name="Sharpe A.G."/>
            <person name="Cannon S."/>
            <person name="Baek J."/>
            <person name="Rosen B.D."/>
            <person name="Tar'an B."/>
            <person name="Millan T."/>
            <person name="Zhang X."/>
            <person name="Ramsay L.D."/>
            <person name="Iwata A."/>
            <person name="Wang Y."/>
            <person name="Nelson W."/>
            <person name="Farmer A.D."/>
            <person name="Gaur P.M."/>
            <person name="Soderlund C."/>
            <person name="Penmetsa R.V."/>
            <person name="Xu C."/>
            <person name="Bharti A.K."/>
            <person name="He W."/>
            <person name="Winter P."/>
            <person name="Zhao S."/>
            <person name="Hane J.K."/>
            <person name="Carrasquilla-Garcia N."/>
            <person name="Condie J.A."/>
            <person name="Upadhyaya H.D."/>
            <person name="Luo M.C."/>
            <person name="Thudi M."/>
            <person name="Gowda C.L."/>
            <person name="Singh N.P."/>
            <person name="Lichtenzveig J."/>
            <person name="Gali K.K."/>
            <person name="Rubio J."/>
            <person name="Nadarajan N."/>
            <person name="Dolezel J."/>
            <person name="Bansal K.C."/>
            <person name="Xu X."/>
            <person name="Edwards D."/>
            <person name="Zhang G."/>
            <person name="Kahl G."/>
            <person name="Gil J."/>
            <person name="Singh K.B."/>
            <person name="Datta S.K."/>
            <person name="Jackson S.A."/>
            <person name="Wang J."/>
            <person name="Cook D.R."/>
        </authorList>
    </citation>
    <scope>NUCLEOTIDE SEQUENCE [LARGE SCALE GENOMIC DNA]</scope>
    <source>
        <strain evidence="2">cv. CDC Frontier</strain>
    </source>
</reference>
<feature type="region of interest" description="Disordered" evidence="1">
    <location>
        <begin position="215"/>
        <end position="234"/>
    </location>
</feature>
<evidence type="ECO:0000313" key="3">
    <source>
        <dbReference type="RefSeq" id="XP_004501126.1"/>
    </source>
</evidence>
<dbReference type="OrthoDB" id="1709592at2759"/>
<reference evidence="3" key="2">
    <citation type="submission" date="2025-08" db="UniProtKB">
        <authorList>
            <consortium name="RefSeq"/>
        </authorList>
    </citation>
    <scope>IDENTIFICATION</scope>
    <source>
        <tissue evidence="3">Etiolated seedlings</tissue>
    </source>
</reference>
<feature type="compositionally biased region" description="Polar residues" evidence="1">
    <location>
        <begin position="43"/>
        <end position="66"/>
    </location>
</feature>
<protein>
    <submittedName>
        <fullName evidence="3">Uncharacterized protein LOC101511994</fullName>
    </submittedName>
</protein>
<dbReference type="eggNOG" id="ENOG502QQ4J">
    <property type="taxonomic scope" value="Eukaryota"/>
</dbReference>
<accession>A0A1S2YA77</accession>
<feature type="compositionally biased region" description="Basic and acidic residues" evidence="1">
    <location>
        <begin position="130"/>
        <end position="141"/>
    </location>
</feature>
<feature type="compositionally biased region" description="Basic and acidic residues" evidence="1">
    <location>
        <begin position="175"/>
        <end position="189"/>
    </location>
</feature>
<dbReference type="KEGG" id="cam:101511994"/>
<feature type="compositionally biased region" description="Basic residues" evidence="1">
    <location>
        <begin position="119"/>
        <end position="129"/>
    </location>
</feature>